<evidence type="ECO:0000256" key="1">
    <source>
        <dbReference type="SAM" id="MobiDB-lite"/>
    </source>
</evidence>
<feature type="compositionally biased region" description="Polar residues" evidence="1">
    <location>
        <begin position="171"/>
        <end position="180"/>
    </location>
</feature>
<reference evidence="2" key="1">
    <citation type="submission" date="2023-08" db="EMBL/GenBank/DDBJ databases">
        <title>Draft sequence of the Babesia gibsoni genome.</title>
        <authorList>
            <person name="Yamagishi J.Y."/>
            <person name="Xuan X.X."/>
        </authorList>
    </citation>
    <scope>NUCLEOTIDE SEQUENCE</scope>
    <source>
        <strain evidence="2">Azabu</strain>
    </source>
</reference>
<evidence type="ECO:0000313" key="3">
    <source>
        <dbReference type="Proteomes" id="UP001230268"/>
    </source>
</evidence>
<protein>
    <submittedName>
        <fullName evidence="2">Uncharacterized protein</fullName>
    </submittedName>
</protein>
<dbReference type="EMBL" id="JAVEPI010000001">
    <property type="protein sequence ID" value="KAK1444744.1"/>
    <property type="molecule type" value="Genomic_DNA"/>
</dbReference>
<evidence type="ECO:0000313" key="2">
    <source>
        <dbReference type="EMBL" id="KAK1444744.1"/>
    </source>
</evidence>
<gene>
    <name evidence="2" type="ORF">BgAZ_106500</name>
</gene>
<proteinExistence type="predicted"/>
<organism evidence="2 3">
    <name type="scientific">Babesia gibsoni</name>
    <dbReference type="NCBI Taxonomy" id="33632"/>
    <lineage>
        <taxon>Eukaryota</taxon>
        <taxon>Sar</taxon>
        <taxon>Alveolata</taxon>
        <taxon>Apicomplexa</taxon>
        <taxon>Aconoidasida</taxon>
        <taxon>Piroplasmida</taxon>
        <taxon>Babesiidae</taxon>
        <taxon>Babesia</taxon>
    </lineage>
</organism>
<sequence>MCSECEESEACSYSTYCESCDGYRIQEFYTDCSDTYASTFNPCETEFYNGNDETRVVVEDCDCWDCIDSREKTDALLRIECNNCIKDATLNKYHEDRYGNVAATEGIHTPARFPEHLNREYDQKDNTSGDIPSHDIDVAQSQLCRSTTSLQQQARKTEIPAIAPLPKASLKKTTGTSGQSERSRKFCGVVFKPPYANKVYSSITFDMPHGSPSTEVIVKKVATGPPSPKKPIRKFEPPKLRIAFDGSCKSQKSKHRVESNLGMKPYDQDNTKLKLYATHVDLKSVPSIASKRSSLK</sequence>
<accession>A0AAD8PG71</accession>
<dbReference type="Proteomes" id="UP001230268">
    <property type="component" value="Unassembled WGS sequence"/>
</dbReference>
<keyword evidence="3" id="KW-1185">Reference proteome</keyword>
<dbReference type="AlphaFoldDB" id="A0AAD8PG71"/>
<name>A0AAD8PG71_BABGI</name>
<feature type="region of interest" description="Disordered" evidence="1">
    <location>
        <begin position="155"/>
        <end position="180"/>
    </location>
</feature>
<comment type="caution">
    <text evidence="2">The sequence shown here is derived from an EMBL/GenBank/DDBJ whole genome shotgun (WGS) entry which is preliminary data.</text>
</comment>